<feature type="compositionally biased region" description="Basic and acidic residues" evidence="1">
    <location>
        <begin position="45"/>
        <end position="54"/>
    </location>
</feature>
<reference evidence="2" key="3">
    <citation type="submission" date="2021-05" db="UniProtKB">
        <authorList>
            <consortium name="EnsemblPlants"/>
        </authorList>
    </citation>
    <scope>IDENTIFICATION</scope>
    <source>
        <strain evidence="2">cv. B73</strain>
    </source>
</reference>
<keyword evidence="3" id="KW-1185">Reference proteome</keyword>
<feature type="region of interest" description="Disordered" evidence="1">
    <location>
        <begin position="112"/>
        <end position="135"/>
    </location>
</feature>
<feature type="region of interest" description="Disordered" evidence="1">
    <location>
        <begin position="1"/>
        <end position="77"/>
    </location>
</feature>
<evidence type="ECO:0000313" key="2">
    <source>
        <dbReference type="EnsemblPlants" id="Zm00001eb145450_P001"/>
    </source>
</evidence>
<organism evidence="2 3">
    <name type="scientific">Zea mays</name>
    <name type="common">Maize</name>
    <dbReference type="NCBI Taxonomy" id="4577"/>
    <lineage>
        <taxon>Eukaryota</taxon>
        <taxon>Viridiplantae</taxon>
        <taxon>Streptophyta</taxon>
        <taxon>Embryophyta</taxon>
        <taxon>Tracheophyta</taxon>
        <taxon>Spermatophyta</taxon>
        <taxon>Magnoliopsida</taxon>
        <taxon>Liliopsida</taxon>
        <taxon>Poales</taxon>
        <taxon>Poaceae</taxon>
        <taxon>PACMAD clade</taxon>
        <taxon>Panicoideae</taxon>
        <taxon>Andropogonodae</taxon>
        <taxon>Andropogoneae</taxon>
        <taxon>Tripsacinae</taxon>
        <taxon>Zea</taxon>
    </lineage>
</organism>
<evidence type="ECO:0000256" key="1">
    <source>
        <dbReference type="SAM" id="MobiDB-lite"/>
    </source>
</evidence>
<dbReference type="EnsemblPlants" id="Zm00001eb145450_T001">
    <property type="protein sequence ID" value="Zm00001eb145450_P001"/>
    <property type="gene ID" value="Zm00001eb145450"/>
</dbReference>
<dbReference type="InParanoid" id="A0A804N9S3"/>
<accession>A0A804N9S3</accession>
<reference evidence="2" key="2">
    <citation type="submission" date="2019-07" db="EMBL/GenBank/DDBJ databases">
        <authorList>
            <person name="Seetharam A."/>
            <person name="Woodhouse M."/>
            <person name="Cannon E."/>
        </authorList>
    </citation>
    <scope>NUCLEOTIDE SEQUENCE [LARGE SCALE GENOMIC DNA]</scope>
    <source>
        <strain evidence="2">cv. B73</strain>
    </source>
</reference>
<evidence type="ECO:0000313" key="3">
    <source>
        <dbReference type="Proteomes" id="UP000007305"/>
    </source>
</evidence>
<proteinExistence type="predicted"/>
<feature type="compositionally biased region" description="Basic and acidic residues" evidence="1">
    <location>
        <begin position="122"/>
        <end position="135"/>
    </location>
</feature>
<sequence length="149" mass="16894">MASGSLELSGNLHRSIKSRAPQKDSERAGSKTKQNSPRTTGRTIVTKEIKKNQEQHSPFSFRGRIPHRIEGMGGRMSRGLRVLQEGRRRNPFVHGPETANARNFTTRFCKVGGRYKKPKNPKIQEPRNEELKKEARTAAAFKLWSRGLS</sequence>
<dbReference type="AlphaFoldDB" id="A0A804N9S3"/>
<name>A0A804N9S3_MAIZE</name>
<dbReference type="Gramene" id="Zm00001eb145450_T001">
    <property type="protein sequence ID" value="Zm00001eb145450_P001"/>
    <property type="gene ID" value="Zm00001eb145450"/>
</dbReference>
<reference evidence="3" key="1">
    <citation type="submission" date="2015-12" db="EMBL/GenBank/DDBJ databases">
        <title>Update maize B73 reference genome by single molecule sequencing technologies.</title>
        <authorList>
            <consortium name="Maize Genome Sequencing Project"/>
            <person name="Ware D."/>
        </authorList>
    </citation>
    <scope>NUCLEOTIDE SEQUENCE [LARGE SCALE GENOMIC DNA]</scope>
    <source>
        <strain evidence="3">cv. B73</strain>
    </source>
</reference>
<protein>
    <submittedName>
        <fullName evidence="2">Uncharacterized protein</fullName>
    </submittedName>
</protein>
<feature type="compositionally biased region" description="Polar residues" evidence="1">
    <location>
        <begin position="31"/>
        <end position="43"/>
    </location>
</feature>
<dbReference type="Proteomes" id="UP000007305">
    <property type="component" value="Chromosome 3"/>
</dbReference>